<feature type="compositionally biased region" description="Basic and acidic residues" evidence="1">
    <location>
        <begin position="100"/>
        <end position="119"/>
    </location>
</feature>
<name>A0A9N7TTD3_PLEPL</name>
<evidence type="ECO:0000256" key="1">
    <source>
        <dbReference type="SAM" id="MobiDB-lite"/>
    </source>
</evidence>
<organism evidence="2 3">
    <name type="scientific">Pleuronectes platessa</name>
    <name type="common">European plaice</name>
    <dbReference type="NCBI Taxonomy" id="8262"/>
    <lineage>
        <taxon>Eukaryota</taxon>
        <taxon>Metazoa</taxon>
        <taxon>Chordata</taxon>
        <taxon>Craniata</taxon>
        <taxon>Vertebrata</taxon>
        <taxon>Euteleostomi</taxon>
        <taxon>Actinopterygii</taxon>
        <taxon>Neopterygii</taxon>
        <taxon>Teleostei</taxon>
        <taxon>Neoteleostei</taxon>
        <taxon>Acanthomorphata</taxon>
        <taxon>Carangaria</taxon>
        <taxon>Pleuronectiformes</taxon>
        <taxon>Pleuronectoidei</taxon>
        <taxon>Pleuronectidae</taxon>
        <taxon>Pleuronectes</taxon>
    </lineage>
</organism>
<protein>
    <submittedName>
        <fullName evidence="2">Uncharacterized protein</fullName>
    </submittedName>
</protein>
<dbReference type="AlphaFoldDB" id="A0A9N7TTD3"/>
<gene>
    <name evidence="2" type="ORF">PLEPLA_LOCUS5943</name>
</gene>
<evidence type="ECO:0000313" key="3">
    <source>
        <dbReference type="Proteomes" id="UP001153269"/>
    </source>
</evidence>
<keyword evidence="3" id="KW-1185">Reference proteome</keyword>
<proteinExistence type="predicted"/>
<dbReference type="EMBL" id="CADEAL010000305">
    <property type="protein sequence ID" value="CAB1418121.1"/>
    <property type="molecule type" value="Genomic_DNA"/>
</dbReference>
<reference evidence="2" key="1">
    <citation type="submission" date="2020-03" db="EMBL/GenBank/DDBJ databases">
        <authorList>
            <person name="Weist P."/>
        </authorList>
    </citation>
    <scope>NUCLEOTIDE SEQUENCE</scope>
</reference>
<feature type="region of interest" description="Disordered" evidence="1">
    <location>
        <begin position="68"/>
        <end position="119"/>
    </location>
</feature>
<sequence length="119" mass="13445">MNLIILPSKFRDDDQIVSSCSCGVTDDEDGLLQDSRRPHVLSPHLVRQGLGHGEQDEGDVGRAISVANMTPPVLPRTRRTTYAPMADSSPGWLQRSPTPKRTERHDERIRVQRERRPSH</sequence>
<comment type="caution">
    <text evidence="2">The sequence shown here is derived from an EMBL/GenBank/DDBJ whole genome shotgun (WGS) entry which is preliminary data.</text>
</comment>
<accession>A0A9N7TTD3</accession>
<dbReference type="Proteomes" id="UP001153269">
    <property type="component" value="Unassembled WGS sequence"/>
</dbReference>
<evidence type="ECO:0000313" key="2">
    <source>
        <dbReference type="EMBL" id="CAB1418121.1"/>
    </source>
</evidence>